<dbReference type="EMBL" id="KZ671839">
    <property type="protein sequence ID" value="PPR80455.1"/>
    <property type="molecule type" value="Genomic_DNA"/>
</dbReference>
<dbReference type="AlphaFoldDB" id="A0A2P5VNM5"/>
<name>A0A2P5VNM5_GOSBA</name>
<proteinExistence type="predicted"/>
<protein>
    <submittedName>
        <fullName evidence="1">Uncharacterized protein</fullName>
    </submittedName>
</protein>
<reference evidence="1 2" key="1">
    <citation type="submission" date="2015-01" db="EMBL/GenBank/DDBJ databases">
        <title>Genome of allotetraploid Gossypium barbadense reveals genomic plasticity and fiber elongation in cotton evolution.</title>
        <authorList>
            <person name="Chen X."/>
            <person name="Liu X."/>
            <person name="Zhao B."/>
            <person name="Zheng H."/>
            <person name="Hu Y."/>
            <person name="Lu G."/>
            <person name="Yang C."/>
            <person name="Chen J."/>
            <person name="Shan C."/>
            <person name="Zhang L."/>
            <person name="Zhou Y."/>
            <person name="Wang L."/>
            <person name="Guo W."/>
            <person name="Bai Y."/>
            <person name="Ruan J."/>
            <person name="Shangguan X."/>
            <person name="Mao Y."/>
            <person name="Jiang J."/>
            <person name="Zhu Y."/>
            <person name="Lei J."/>
            <person name="Kang H."/>
            <person name="Chen S."/>
            <person name="He X."/>
            <person name="Wang R."/>
            <person name="Wang Y."/>
            <person name="Chen J."/>
            <person name="Wang L."/>
            <person name="Yu S."/>
            <person name="Wang B."/>
            <person name="Wei J."/>
            <person name="Song S."/>
            <person name="Lu X."/>
            <person name="Gao Z."/>
            <person name="Gu W."/>
            <person name="Deng X."/>
            <person name="Ma D."/>
            <person name="Wang S."/>
            <person name="Liang W."/>
            <person name="Fang L."/>
            <person name="Cai C."/>
            <person name="Zhu X."/>
            <person name="Zhou B."/>
            <person name="Zhang Y."/>
            <person name="Chen Z."/>
            <person name="Xu S."/>
            <person name="Zhu R."/>
            <person name="Wang S."/>
            <person name="Zhang T."/>
            <person name="Zhao G."/>
        </authorList>
    </citation>
    <scope>NUCLEOTIDE SEQUENCE [LARGE SCALE GENOMIC DNA]</scope>
    <source>
        <strain evidence="2">cv. Xinhai21</strain>
        <tissue evidence="1">Leaf</tissue>
    </source>
</reference>
<evidence type="ECO:0000313" key="2">
    <source>
        <dbReference type="Proteomes" id="UP000239757"/>
    </source>
</evidence>
<sequence length="101" mass="11644">MPRRITTWYPSQLPWVTKKTLTTKLEAFMEQMATRQQALEEQVAILSLLVQKITKGDSKKNNEEWAAAEAGKGIQTRNTVGAWCHDTLRWNFPLLMVLEIL</sequence>
<evidence type="ECO:0000313" key="1">
    <source>
        <dbReference type="EMBL" id="PPR80455.1"/>
    </source>
</evidence>
<organism evidence="1 2">
    <name type="scientific">Gossypium barbadense</name>
    <name type="common">Sea Island cotton</name>
    <name type="synonym">Hibiscus barbadensis</name>
    <dbReference type="NCBI Taxonomy" id="3634"/>
    <lineage>
        <taxon>Eukaryota</taxon>
        <taxon>Viridiplantae</taxon>
        <taxon>Streptophyta</taxon>
        <taxon>Embryophyta</taxon>
        <taxon>Tracheophyta</taxon>
        <taxon>Spermatophyta</taxon>
        <taxon>Magnoliopsida</taxon>
        <taxon>eudicotyledons</taxon>
        <taxon>Gunneridae</taxon>
        <taxon>Pentapetalae</taxon>
        <taxon>rosids</taxon>
        <taxon>malvids</taxon>
        <taxon>Malvales</taxon>
        <taxon>Malvaceae</taxon>
        <taxon>Malvoideae</taxon>
        <taxon>Gossypium</taxon>
    </lineage>
</organism>
<dbReference type="Proteomes" id="UP000239757">
    <property type="component" value="Unassembled WGS sequence"/>
</dbReference>
<accession>A0A2P5VNM5</accession>
<gene>
    <name evidence="1" type="ORF">GOBAR_AA40257</name>
</gene>